<keyword evidence="1" id="KW-0812">Transmembrane</keyword>
<proteinExistence type="predicted"/>
<protein>
    <submittedName>
        <fullName evidence="2">Uncharacterized protein</fullName>
    </submittedName>
</protein>
<dbReference type="AlphaFoldDB" id="A0A7S0ZSX4"/>
<keyword evidence="1" id="KW-1133">Transmembrane helix</keyword>
<dbReference type="EMBL" id="HBFQ01008052">
    <property type="protein sequence ID" value="CAD8831295.1"/>
    <property type="molecule type" value="Transcribed_RNA"/>
</dbReference>
<feature type="transmembrane region" description="Helical" evidence="1">
    <location>
        <begin position="157"/>
        <end position="186"/>
    </location>
</feature>
<name>A0A7S0ZSX4_NOCSC</name>
<evidence type="ECO:0000313" key="2">
    <source>
        <dbReference type="EMBL" id="CAD8831295.1"/>
    </source>
</evidence>
<keyword evidence="1" id="KW-0472">Membrane</keyword>
<organism evidence="2">
    <name type="scientific">Noctiluca scintillans</name>
    <name type="common">Sea sparkle</name>
    <name type="synonym">Red tide dinoflagellate</name>
    <dbReference type="NCBI Taxonomy" id="2966"/>
    <lineage>
        <taxon>Eukaryota</taxon>
        <taxon>Sar</taxon>
        <taxon>Alveolata</taxon>
        <taxon>Dinophyceae</taxon>
        <taxon>Noctilucales</taxon>
        <taxon>Noctilucaceae</taxon>
        <taxon>Noctiluca</taxon>
    </lineage>
</organism>
<feature type="transmembrane region" description="Helical" evidence="1">
    <location>
        <begin position="26"/>
        <end position="48"/>
    </location>
</feature>
<gene>
    <name evidence="2" type="ORF">NSCI0253_LOCUS5642</name>
</gene>
<reference evidence="2" key="1">
    <citation type="submission" date="2021-01" db="EMBL/GenBank/DDBJ databases">
        <authorList>
            <person name="Corre E."/>
            <person name="Pelletier E."/>
            <person name="Niang G."/>
            <person name="Scheremetjew M."/>
            <person name="Finn R."/>
            <person name="Kale V."/>
            <person name="Holt S."/>
            <person name="Cochrane G."/>
            <person name="Meng A."/>
            <person name="Brown T."/>
            <person name="Cohen L."/>
        </authorList>
    </citation>
    <scope>NUCLEOTIDE SEQUENCE</scope>
</reference>
<sequence>MPSASNYYDNSVSFSGVVCMVVPMRLAVFLTAVSTVIFSSCLLLDILWWGAFEDVLRLFFGGYTRRSEILVCLMAGSGIFFGTCGTLGVWYVQPKWINAFGAWQLLRMVEQFLMYLVDVPMLMQCEDFANNIAGVKSEWSYTMYDIAMNGSCSNEQVLFFVFSMSTTFVYMYLVYATYSYSSLALWQPKHLLRMTKDLAEGSHETRMSGERVKLGNHRAWQKGAAAQHLP</sequence>
<evidence type="ECO:0000256" key="1">
    <source>
        <dbReference type="SAM" id="Phobius"/>
    </source>
</evidence>
<feature type="transmembrane region" description="Helical" evidence="1">
    <location>
        <begin position="69"/>
        <end position="92"/>
    </location>
</feature>
<accession>A0A7S0ZSX4</accession>